<protein>
    <submittedName>
        <fullName evidence="5">TetR/AcrR family transcriptional regulator</fullName>
    </submittedName>
</protein>
<feature type="domain" description="HTH tetR-type" evidence="4">
    <location>
        <begin position="6"/>
        <end position="66"/>
    </location>
</feature>
<keyword evidence="1 2" id="KW-0238">DNA-binding</keyword>
<gene>
    <name evidence="5" type="ORF">LZC95_47430</name>
</gene>
<dbReference type="Pfam" id="PF00440">
    <property type="entry name" value="TetR_N"/>
    <property type="match status" value="1"/>
</dbReference>
<dbReference type="SUPFAM" id="SSF46689">
    <property type="entry name" value="Homeodomain-like"/>
    <property type="match status" value="1"/>
</dbReference>
<organism evidence="5 6">
    <name type="scientific">Pendulispora brunnea</name>
    <dbReference type="NCBI Taxonomy" id="2905690"/>
    <lineage>
        <taxon>Bacteria</taxon>
        <taxon>Pseudomonadati</taxon>
        <taxon>Myxococcota</taxon>
        <taxon>Myxococcia</taxon>
        <taxon>Myxococcales</taxon>
        <taxon>Sorangiineae</taxon>
        <taxon>Pendulisporaceae</taxon>
        <taxon>Pendulispora</taxon>
    </lineage>
</organism>
<evidence type="ECO:0000313" key="5">
    <source>
        <dbReference type="EMBL" id="WXA94073.1"/>
    </source>
</evidence>
<evidence type="ECO:0000259" key="4">
    <source>
        <dbReference type="PROSITE" id="PS50977"/>
    </source>
</evidence>
<reference evidence="5 6" key="1">
    <citation type="submission" date="2021-12" db="EMBL/GenBank/DDBJ databases">
        <title>Discovery of the Pendulisporaceae a myxobacterial family with distinct sporulation behavior and unique specialized metabolism.</title>
        <authorList>
            <person name="Garcia R."/>
            <person name="Popoff A."/>
            <person name="Bader C.D."/>
            <person name="Loehr J."/>
            <person name="Walesch S."/>
            <person name="Walt C."/>
            <person name="Boldt J."/>
            <person name="Bunk B."/>
            <person name="Haeckl F.J.F.P.J."/>
            <person name="Gunesch A.P."/>
            <person name="Birkelbach J."/>
            <person name="Nuebel U."/>
            <person name="Pietschmann T."/>
            <person name="Bach T."/>
            <person name="Mueller R."/>
        </authorList>
    </citation>
    <scope>NUCLEOTIDE SEQUENCE [LARGE SCALE GENOMIC DNA]</scope>
    <source>
        <strain evidence="5 6">MSr12523</strain>
    </source>
</reference>
<dbReference type="Gene3D" id="1.10.357.10">
    <property type="entry name" value="Tetracycline Repressor, domain 2"/>
    <property type="match status" value="1"/>
</dbReference>
<dbReference type="Proteomes" id="UP001379533">
    <property type="component" value="Chromosome"/>
</dbReference>
<dbReference type="Pfam" id="PF17918">
    <property type="entry name" value="TetR_C_15"/>
    <property type="match status" value="1"/>
</dbReference>
<dbReference type="PROSITE" id="PS50977">
    <property type="entry name" value="HTH_TETR_2"/>
    <property type="match status" value="1"/>
</dbReference>
<dbReference type="InterPro" id="IPR009057">
    <property type="entry name" value="Homeodomain-like_sf"/>
</dbReference>
<feature type="DNA-binding region" description="H-T-H motif" evidence="2">
    <location>
        <begin position="29"/>
        <end position="48"/>
    </location>
</feature>
<dbReference type="EMBL" id="CP089982">
    <property type="protein sequence ID" value="WXA94073.1"/>
    <property type="molecule type" value="Genomic_DNA"/>
</dbReference>
<evidence type="ECO:0000256" key="2">
    <source>
        <dbReference type="PROSITE-ProRule" id="PRU00335"/>
    </source>
</evidence>
<evidence type="ECO:0000256" key="1">
    <source>
        <dbReference type="ARBA" id="ARBA00023125"/>
    </source>
</evidence>
<dbReference type="PANTHER" id="PTHR30055:SF226">
    <property type="entry name" value="HTH-TYPE TRANSCRIPTIONAL REGULATOR PKSA"/>
    <property type="match status" value="1"/>
</dbReference>
<proteinExistence type="predicted"/>
<feature type="region of interest" description="Disordered" evidence="3">
    <location>
        <begin position="195"/>
        <end position="215"/>
    </location>
</feature>
<dbReference type="PANTHER" id="PTHR30055">
    <property type="entry name" value="HTH-TYPE TRANSCRIPTIONAL REGULATOR RUTR"/>
    <property type="match status" value="1"/>
</dbReference>
<dbReference type="PRINTS" id="PR00455">
    <property type="entry name" value="HTHTETR"/>
</dbReference>
<dbReference type="InterPro" id="IPR001647">
    <property type="entry name" value="HTH_TetR"/>
</dbReference>
<accession>A0ABZ2K9M4</accession>
<keyword evidence="6" id="KW-1185">Reference proteome</keyword>
<evidence type="ECO:0000313" key="6">
    <source>
        <dbReference type="Proteomes" id="UP001379533"/>
    </source>
</evidence>
<dbReference type="InterPro" id="IPR050109">
    <property type="entry name" value="HTH-type_TetR-like_transc_reg"/>
</dbReference>
<name>A0ABZ2K9M4_9BACT</name>
<dbReference type="InterPro" id="IPR041669">
    <property type="entry name" value="TetR_C_15"/>
</dbReference>
<dbReference type="RefSeq" id="WP_394844676.1">
    <property type="nucleotide sequence ID" value="NZ_CP089982.1"/>
</dbReference>
<sequence>MQQRSRERLERILETAATLFVERGYESTTMENIAERAQTSIGSVYQFFPNKRAIFDAMARRYIELSREQFEELFASFTRIERWDEMLDRAIDAFAAFDRSSVVIRAVWLNLALSPEFLLAGEALNREFARRAVDLFADRAKDLSPDKRLVIATMVVEHISAMMIVNVRRNDALGDAVLEETKVLLRRYLQPYLGAPEGGGGTKSKAPPSKRKKGP</sequence>
<evidence type="ECO:0000256" key="3">
    <source>
        <dbReference type="SAM" id="MobiDB-lite"/>
    </source>
</evidence>